<evidence type="ECO:0000313" key="3">
    <source>
        <dbReference type="Proteomes" id="UP001501237"/>
    </source>
</evidence>
<organism evidence="2 3">
    <name type="scientific">Actinocorallia longicatena</name>
    <dbReference type="NCBI Taxonomy" id="111803"/>
    <lineage>
        <taxon>Bacteria</taxon>
        <taxon>Bacillati</taxon>
        <taxon>Actinomycetota</taxon>
        <taxon>Actinomycetes</taxon>
        <taxon>Streptosporangiales</taxon>
        <taxon>Thermomonosporaceae</taxon>
        <taxon>Actinocorallia</taxon>
    </lineage>
</organism>
<gene>
    <name evidence="2" type="ORF">GCM10010468_39830</name>
</gene>
<protein>
    <submittedName>
        <fullName evidence="2">Uncharacterized protein</fullName>
    </submittedName>
</protein>
<dbReference type="EMBL" id="BAAAUV010000009">
    <property type="protein sequence ID" value="GAA3217239.1"/>
    <property type="molecule type" value="Genomic_DNA"/>
</dbReference>
<name>A0ABP6QBU1_9ACTN</name>
<accession>A0ABP6QBU1</accession>
<evidence type="ECO:0000256" key="1">
    <source>
        <dbReference type="SAM" id="MobiDB-lite"/>
    </source>
</evidence>
<keyword evidence="3" id="KW-1185">Reference proteome</keyword>
<dbReference type="Proteomes" id="UP001501237">
    <property type="component" value="Unassembled WGS sequence"/>
</dbReference>
<comment type="caution">
    <text evidence="2">The sequence shown here is derived from an EMBL/GenBank/DDBJ whole genome shotgun (WGS) entry which is preliminary data.</text>
</comment>
<proteinExistence type="predicted"/>
<evidence type="ECO:0000313" key="2">
    <source>
        <dbReference type="EMBL" id="GAA3217239.1"/>
    </source>
</evidence>
<feature type="region of interest" description="Disordered" evidence="1">
    <location>
        <begin position="91"/>
        <end position="110"/>
    </location>
</feature>
<sequence>MGALVLPDEALSEIEGEHGRIVRAEPAQLRQLVGRREAVQRRSACHIAKPSVMAMVAYPLPCIPSRPTSVFVAIGPNGRANRVWCIGPGEQTERDLTVRRPRPSEAPRNG</sequence>
<reference evidence="3" key="1">
    <citation type="journal article" date="2019" name="Int. J. Syst. Evol. Microbiol.">
        <title>The Global Catalogue of Microorganisms (GCM) 10K type strain sequencing project: providing services to taxonomists for standard genome sequencing and annotation.</title>
        <authorList>
            <consortium name="The Broad Institute Genomics Platform"/>
            <consortium name="The Broad Institute Genome Sequencing Center for Infectious Disease"/>
            <person name="Wu L."/>
            <person name="Ma J."/>
        </authorList>
    </citation>
    <scope>NUCLEOTIDE SEQUENCE [LARGE SCALE GENOMIC DNA]</scope>
    <source>
        <strain evidence="3">JCM 9377</strain>
    </source>
</reference>